<reference evidence="8" key="1">
    <citation type="journal article" date="2019" name="Int. J. Syst. Evol. Microbiol.">
        <title>The Global Catalogue of Microorganisms (GCM) 10K type strain sequencing project: providing services to taxonomists for standard genome sequencing and annotation.</title>
        <authorList>
            <consortium name="The Broad Institute Genomics Platform"/>
            <consortium name="The Broad Institute Genome Sequencing Center for Infectious Disease"/>
            <person name="Wu L."/>
            <person name="Ma J."/>
        </authorList>
    </citation>
    <scope>NUCLEOTIDE SEQUENCE [LARGE SCALE GENOMIC DNA]</scope>
    <source>
        <strain evidence="8">JCM 6921</strain>
    </source>
</reference>
<dbReference type="Gene3D" id="3.40.50.150">
    <property type="entry name" value="Vaccinia Virus protein VP39"/>
    <property type="match status" value="1"/>
</dbReference>
<comment type="similarity">
    <text evidence="5">Belongs to the methyltransferase superfamily. Tam family.</text>
</comment>
<comment type="function">
    <text evidence="5">Catalyzes the S-adenosylmethionine monomethyl esterification of trans-aconitate.</text>
</comment>
<comment type="subcellular location">
    <subcellularLocation>
        <location evidence="5">Cytoplasm</location>
    </subcellularLocation>
</comment>
<dbReference type="EMBL" id="BAAATJ010000002">
    <property type="protein sequence ID" value="GAA2385372.1"/>
    <property type="molecule type" value="Genomic_DNA"/>
</dbReference>
<accession>A0ABP5UTQ5</accession>
<evidence type="ECO:0000259" key="6">
    <source>
        <dbReference type="Pfam" id="PF13649"/>
    </source>
</evidence>
<comment type="caution">
    <text evidence="7">The sequence shown here is derived from an EMBL/GenBank/DDBJ whole genome shotgun (WGS) entry which is preliminary data.</text>
</comment>
<dbReference type="Gene3D" id="1.10.150.290">
    <property type="entry name" value="S-adenosyl-L-methionine-dependent methyltransferases"/>
    <property type="match status" value="1"/>
</dbReference>
<evidence type="ECO:0000256" key="4">
    <source>
        <dbReference type="ARBA" id="ARBA00022691"/>
    </source>
</evidence>
<keyword evidence="3 5" id="KW-0808">Transferase</keyword>
<keyword evidence="2 5" id="KW-0489">Methyltransferase</keyword>
<organism evidence="7 8">
    <name type="scientific">Streptomyces glaucosporus</name>
    <dbReference type="NCBI Taxonomy" id="284044"/>
    <lineage>
        <taxon>Bacteria</taxon>
        <taxon>Bacillati</taxon>
        <taxon>Actinomycetota</taxon>
        <taxon>Actinomycetes</taxon>
        <taxon>Kitasatosporales</taxon>
        <taxon>Streptomycetaceae</taxon>
        <taxon>Streptomyces</taxon>
    </lineage>
</organism>
<dbReference type="InterPro" id="IPR023506">
    <property type="entry name" value="Trans-aconitate_MeTrfase"/>
</dbReference>
<dbReference type="EC" id="2.1.1.144" evidence="5"/>
<keyword evidence="1 5" id="KW-0963">Cytoplasm</keyword>
<evidence type="ECO:0000313" key="7">
    <source>
        <dbReference type="EMBL" id="GAA2385372.1"/>
    </source>
</evidence>
<feature type="domain" description="Methyltransferase" evidence="6">
    <location>
        <begin position="45"/>
        <end position="124"/>
    </location>
</feature>
<evidence type="ECO:0000313" key="8">
    <source>
        <dbReference type="Proteomes" id="UP001500058"/>
    </source>
</evidence>
<dbReference type="SUPFAM" id="SSF53335">
    <property type="entry name" value="S-adenosyl-L-methionine-dependent methyltransferases"/>
    <property type="match status" value="1"/>
</dbReference>
<evidence type="ECO:0000256" key="2">
    <source>
        <dbReference type="ARBA" id="ARBA00022603"/>
    </source>
</evidence>
<dbReference type="CDD" id="cd02440">
    <property type="entry name" value="AdoMet_MTases"/>
    <property type="match status" value="1"/>
</dbReference>
<keyword evidence="8" id="KW-1185">Reference proteome</keyword>
<protein>
    <recommendedName>
        <fullName evidence="5">Trans-aconitate 2-methyltransferase</fullName>
        <ecNumber evidence="5">2.1.1.144</ecNumber>
    </recommendedName>
</protein>
<dbReference type="PANTHER" id="PTHR43861">
    <property type="entry name" value="TRANS-ACONITATE 2-METHYLTRANSFERASE-RELATED"/>
    <property type="match status" value="1"/>
</dbReference>
<dbReference type="InterPro" id="IPR041698">
    <property type="entry name" value="Methyltransf_25"/>
</dbReference>
<dbReference type="HAMAP" id="MF_00560">
    <property type="entry name" value="Tran_acon_Me_trans"/>
    <property type="match status" value="1"/>
</dbReference>
<evidence type="ECO:0000256" key="1">
    <source>
        <dbReference type="ARBA" id="ARBA00022490"/>
    </source>
</evidence>
<evidence type="ECO:0000256" key="3">
    <source>
        <dbReference type="ARBA" id="ARBA00022679"/>
    </source>
</evidence>
<dbReference type="PANTHER" id="PTHR43861:SF1">
    <property type="entry name" value="TRANS-ACONITATE 2-METHYLTRANSFERASE"/>
    <property type="match status" value="1"/>
</dbReference>
<gene>
    <name evidence="5" type="primary">tam</name>
    <name evidence="7" type="ORF">GCM10010420_04750</name>
</gene>
<dbReference type="InterPro" id="IPR023149">
    <property type="entry name" value="Trans_acon_MeTrfase_C"/>
</dbReference>
<proteinExistence type="inferred from homology"/>
<dbReference type="InterPro" id="IPR029063">
    <property type="entry name" value="SAM-dependent_MTases_sf"/>
</dbReference>
<name>A0ABP5UTQ5_9ACTN</name>
<keyword evidence="4 5" id="KW-0949">S-adenosyl-L-methionine</keyword>
<sequence>MSASPDAGIPDWDPEQYRYHATPRLRPLYDLLARIPELPSSRPRIADLGCGPGGPTLLLAERWPGALITGYDVSEAMLAEARAYSGPTTGGGHLDFVHADIADWRPGSPHDLIVSNAALHWLPPAGGEGKPGGHTERFPLWVDALRPGGVLAFQVPANFTAPSHTLLAGLRTSPRWRDRLGRDAVRTPVAEPAEYARLLADLGCEVDVWETTHVHLLTGDDPVLEWTKGTALRPVLAALDGDPAARDAFLAEYRDLLREAYPKGPHGTWFPFRRIFAVARKPA</sequence>
<dbReference type="Proteomes" id="UP001500058">
    <property type="component" value="Unassembled WGS sequence"/>
</dbReference>
<dbReference type="Pfam" id="PF13649">
    <property type="entry name" value="Methyltransf_25"/>
    <property type="match status" value="1"/>
</dbReference>
<evidence type="ECO:0000256" key="5">
    <source>
        <dbReference type="HAMAP-Rule" id="MF_00560"/>
    </source>
</evidence>
<dbReference type="RefSeq" id="WP_344629112.1">
    <property type="nucleotide sequence ID" value="NZ_BAAATJ010000002.1"/>
</dbReference>
<comment type="catalytic activity">
    <reaction evidence="5">
        <text>trans-aconitate + S-adenosyl-L-methionine = (E)-3-(methoxycarbonyl)pent-2-enedioate + S-adenosyl-L-homocysteine</text>
        <dbReference type="Rhea" id="RHEA:14969"/>
        <dbReference type="ChEBI" id="CHEBI:15708"/>
        <dbReference type="ChEBI" id="CHEBI:57470"/>
        <dbReference type="ChEBI" id="CHEBI:57856"/>
        <dbReference type="ChEBI" id="CHEBI:59789"/>
        <dbReference type="EC" id="2.1.1.144"/>
    </reaction>
</comment>